<reference evidence="7" key="1">
    <citation type="journal article" date="2019" name="Int. J. Syst. Evol. Microbiol.">
        <title>The Global Catalogue of Microorganisms (GCM) 10K type strain sequencing project: providing services to taxonomists for standard genome sequencing and annotation.</title>
        <authorList>
            <consortium name="The Broad Institute Genomics Platform"/>
            <consortium name="The Broad Institute Genome Sequencing Center for Infectious Disease"/>
            <person name="Wu L."/>
            <person name="Ma J."/>
        </authorList>
    </citation>
    <scope>NUCLEOTIDE SEQUENCE [LARGE SCALE GENOMIC DNA]</scope>
    <source>
        <strain evidence="7">KCTC 42423</strain>
    </source>
</reference>
<dbReference type="Pfam" id="PF11794">
    <property type="entry name" value="HpaB_N"/>
    <property type="match status" value="1"/>
</dbReference>
<dbReference type="PIRSF" id="PIRSF000331">
    <property type="entry name" value="HpaA_HpaB"/>
    <property type="match status" value="1"/>
</dbReference>
<keyword evidence="3" id="KW-0560">Oxidoreductase</keyword>
<organism evidence="6 7">
    <name type="scientific">Aquimarina hainanensis</name>
    <dbReference type="NCBI Taxonomy" id="1578017"/>
    <lineage>
        <taxon>Bacteria</taxon>
        <taxon>Pseudomonadati</taxon>
        <taxon>Bacteroidota</taxon>
        <taxon>Flavobacteriia</taxon>
        <taxon>Flavobacteriales</taxon>
        <taxon>Flavobacteriaceae</taxon>
        <taxon>Aquimarina</taxon>
    </lineage>
</organism>
<dbReference type="InterPro" id="IPR036250">
    <property type="entry name" value="AcylCo_DH-like_C"/>
</dbReference>
<dbReference type="Gene3D" id="2.40.110.10">
    <property type="entry name" value="Butyryl-CoA Dehydrogenase, subunit A, domain 2"/>
    <property type="match status" value="1"/>
</dbReference>
<evidence type="ECO:0000313" key="7">
    <source>
        <dbReference type="Proteomes" id="UP001597459"/>
    </source>
</evidence>
<dbReference type="Gene3D" id="1.20.140.10">
    <property type="entry name" value="Butyryl-CoA Dehydrogenase, subunit A, domain 3"/>
    <property type="match status" value="1"/>
</dbReference>
<feature type="domain" description="HpaB/PvcC/4-BUDH C-terminal" evidence="4">
    <location>
        <begin position="296"/>
        <end position="495"/>
    </location>
</feature>
<name>A0ABW5NB47_9FLAO</name>
<gene>
    <name evidence="6" type="ORF">ACFSTE_11310</name>
</gene>
<evidence type="ECO:0000256" key="1">
    <source>
        <dbReference type="ARBA" id="ARBA00022630"/>
    </source>
</evidence>
<dbReference type="InterPro" id="IPR024677">
    <property type="entry name" value="HpaB/PvcC"/>
</dbReference>
<dbReference type="Gene3D" id="1.10.3140.10">
    <property type="entry name" value="4-hydroxybutyryl-coa dehydratase, domain 1"/>
    <property type="match status" value="1"/>
</dbReference>
<dbReference type="PANTHER" id="PTHR36117:SF3">
    <property type="entry name" value="4-HYDROXYPHENYLACETATE 3-MONOOXYGENASE-RELATED"/>
    <property type="match status" value="1"/>
</dbReference>
<dbReference type="PIRSF" id="PIRSF500125">
    <property type="entry name" value="4_HPA_large"/>
    <property type="match status" value="1"/>
</dbReference>
<dbReference type="SUPFAM" id="SSF56645">
    <property type="entry name" value="Acyl-CoA dehydrogenase NM domain-like"/>
    <property type="match status" value="1"/>
</dbReference>
<protein>
    <submittedName>
        <fullName evidence="6">4-hydroxyphenylacetate 3-hydroxylase family protein</fullName>
    </submittedName>
</protein>
<accession>A0ABW5NB47</accession>
<evidence type="ECO:0000256" key="3">
    <source>
        <dbReference type="ARBA" id="ARBA00023002"/>
    </source>
</evidence>
<evidence type="ECO:0000259" key="5">
    <source>
        <dbReference type="Pfam" id="PF11794"/>
    </source>
</evidence>
<dbReference type="EMBL" id="JBHULX010000021">
    <property type="protein sequence ID" value="MFD2591414.1"/>
    <property type="molecule type" value="Genomic_DNA"/>
</dbReference>
<keyword evidence="2" id="KW-0274">FAD</keyword>
<dbReference type="PANTHER" id="PTHR36117">
    <property type="entry name" value="4-HYDROXYPHENYLACETATE 3-MONOOXYGENASE-RELATED"/>
    <property type="match status" value="1"/>
</dbReference>
<dbReference type="InterPro" id="IPR004925">
    <property type="entry name" value="HpaB/PvcC/4-BUDH"/>
</dbReference>
<comment type="caution">
    <text evidence="6">The sequence shown here is derived from an EMBL/GenBank/DDBJ whole genome shotgun (WGS) entry which is preliminary data.</text>
</comment>
<feature type="domain" description="HpaB/PvcC/4-BUDH N-terminal" evidence="5">
    <location>
        <begin position="23"/>
        <end position="289"/>
    </location>
</feature>
<dbReference type="InterPro" id="IPR046373">
    <property type="entry name" value="Acyl-CoA_Oxase/DH_mid-dom_sf"/>
</dbReference>
<keyword evidence="7" id="KW-1185">Reference proteome</keyword>
<dbReference type="InterPro" id="IPR009100">
    <property type="entry name" value="AcylCoA_DH/oxidase_NM_dom_sf"/>
</dbReference>
<dbReference type="InterPro" id="IPR024719">
    <property type="entry name" value="HpaB/PvcC/4-BUDH_C"/>
</dbReference>
<evidence type="ECO:0000313" key="6">
    <source>
        <dbReference type="EMBL" id="MFD2591414.1"/>
    </source>
</evidence>
<keyword evidence="1" id="KW-0285">Flavoprotein</keyword>
<dbReference type="Pfam" id="PF03241">
    <property type="entry name" value="HpaB"/>
    <property type="match status" value="1"/>
</dbReference>
<sequence>MITEQNTAKNRPFSKEYENKIFTGQEYLNSLDDGREIWFNGERITNIAEHKAFRNSARSIARFYDAMHDERYQDDLLLVDKNGIVTHKFFAPSYTPRELDEARKAIEVSQRINYGWMGRTPEYKAAFMAHLQDNAGFYQKEFQQNAINWYKKTAEKCLFLNHVLVDPPVDRSKDRVNVKNVFVSVDKEDDKGIYVSGAKMVATGSVLTHGTFVGLTGNITSMMEKDRDEDMAVIFFADMNTPGLKMICRPSYEHDANSAYDAPLSSRYDENDSVIIMDHAFIPWENVLVYRDIDRCKQFYKESGFFNRYNLQAAVRLAIKLEFCIGLFSEGTKASGTAQFRGVQAGTGELIGIKNTLWSLTTSMVNDVVSCGTGVVPNAEVAAALRLYMSNCWDRVREIFESVLGGAPVYTISSNKDLLNVELRPYIEQYYVGTGLEATDRIKLFKLIWDSMYSEFAGRHSLYERNYSGSQDLQRLDLLRQAMASKSLDKCTAMVQKCMDDYDINGWTNTWLT</sequence>
<evidence type="ECO:0000256" key="2">
    <source>
        <dbReference type="ARBA" id="ARBA00022827"/>
    </source>
</evidence>
<dbReference type="Proteomes" id="UP001597459">
    <property type="component" value="Unassembled WGS sequence"/>
</dbReference>
<dbReference type="InterPro" id="IPR024674">
    <property type="entry name" value="HpaB/PvcC/4-BUDH_N"/>
</dbReference>
<dbReference type="RefSeq" id="WP_176028946.1">
    <property type="nucleotide sequence ID" value="NZ_JBHSJV010000001.1"/>
</dbReference>
<dbReference type="SUPFAM" id="SSF47203">
    <property type="entry name" value="Acyl-CoA dehydrogenase C-terminal domain-like"/>
    <property type="match status" value="1"/>
</dbReference>
<proteinExistence type="predicted"/>
<evidence type="ECO:0000259" key="4">
    <source>
        <dbReference type="Pfam" id="PF03241"/>
    </source>
</evidence>